<dbReference type="RefSeq" id="WP_238282219.1">
    <property type="nucleotide sequence ID" value="NZ_BPQL01000157.1"/>
</dbReference>
<dbReference type="Proteomes" id="UP001549145">
    <property type="component" value="Unassembled WGS sequence"/>
</dbReference>
<keyword evidence="9" id="KW-0067">ATP-binding</keyword>
<dbReference type="Pfam" id="PF07536">
    <property type="entry name" value="HWE_HK"/>
    <property type="match status" value="1"/>
</dbReference>
<evidence type="ECO:0000256" key="4">
    <source>
        <dbReference type="ARBA" id="ARBA00022553"/>
    </source>
</evidence>
<dbReference type="SMART" id="SM00911">
    <property type="entry name" value="HWE_HK"/>
    <property type="match status" value="1"/>
</dbReference>
<dbReference type="InterPro" id="IPR013515">
    <property type="entry name" value="Phytochrome_cen-reg"/>
</dbReference>
<evidence type="ECO:0000313" key="16">
    <source>
        <dbReference type="Proteomes" id="UP001549145"/>
    </source>
</evidence>
<dbReference type="InterPro" id="IPR001294">
    <property type="entry name" value="Phytochrome"/>
</dbReference>
<evidence type="ECO:0000256" key="12">
    <source>
        <dbReference type="PROSITE-ProRule" id="PRU00169"/>
    </source>
</evidence>
<dbReference type="InterPro" id="IPR016132">
    <property type="entry name" value="Phyto_chromo_attachment"/>
</dbReference>
<proteinExistence type="predicted"/>
<dbReference type="Pfam" id="PF00360">
    <property type="entry name" value="PHY"/>
    <property type="match status" value="1"/>
</dbReference>
<keyword evidence="3" id="KW-0600">Photoreceptor protein</keyword>
<evidence type="ECO:0000256" key="9">
    <source>
        <dbReference type="ARBA" id="ARBA00022840"/>
    </source>
</evidence>
<dbReference type="SUPFAM" id="SSF55781">
    <property type="entry name" value="GAF domain-like"/>
    <property type="match status" value="2"/>
</dbReference>
<dbReference type="PROSITE" id="PS50110">
    <property type="entry name" value="RESPONSE_REGULATORY"/>
    <property type="match status" value="1"/>
</dbReference>
<evidence type="ECO:0000256" key="8">
    <source>
        <dbReference type="ARBA" id="ARBA00022777"/>
    </source>
</evidence>
<dbReference type="EMBL" id="JBEPMM010000003">
    <property type="protein sequence ID" value="MET3692145.1"/>
    <property type="molecule type" value="Genomic_DNA"/>
</dbReference>
<dbReference type="InterPro" id="IPR003018">
    <property type="entry name" value="GAF"/>
</dbReference>
<dbReference type="PROSITE" id="PS50046">
    <property type="entry name" value="PHYTOCHROME_2"/>
    <property type="match status" value="1"/>
</dbReference>
<dbReference type="Pfam" id="PF00072">
    <property type="entry name" value="Response_reg"/>
    <property type="match status" value="1"/>
</dbReference>
<evidence type="ECO:0000256" key="7">
    <source>
        <dbReference type="ARBA" id="ARBA00022741"/>
    </source>
</evidence>
<dbReference type="EC" id="2.7.13.3" evidence="2"/>
<dbReference type="InterPro" id="IPR013654">
    <property type="entry name" value="PAS_2"/>
</dbReference>
<evidence type="ECO:0000256" key="1">
    <source>
        <dbReference type="ARBA" id="ARBA00000085"/>
    </source>
</evidence>
<dbReference type="Gene3D" id="3.40.50.2300">
    <property type="match status" value="1"/>
</dbReference>
<dbReference type="Pfam" id="PF08446">
    <property type="entry name" value="PAS_2"/>
    <property type="match status" value="1"/>
</dbReference>
<dbReference type="SMART" id="SM00065">
    <property type="entry name" value="GAF"/>
    <property type="match status" value="1"/>
</dbReference>
<name>A0ABV2L5X2_9HYPH</name>
<evidence type="ECO:0000256" key="11">
    <source>
        <dbReference type="ARBA" id="ARBA00023170"/>
    </source>
</evidence>
<evidence type="ECO:0000259" key="13">
    <source>
        <dbReference type="PROSITE" id="PS50046"/>
    </source>
</evidence>
<dbReference type="Gene3D" id="3.30.565.10">
    <property type="entry name" value="Histidine kinase-like ATPase, C-terminal domain"/>
    <property type="match status" value="1"/>
</dbReference>
<evidence type="ECO:0000256" key="10">
    <source>
        <dbReference type="ARBA" id="ARBA00022991"/>
    </source>
</evidence>
<dbReference type="PRINTS" id="PR01033">
    <property type="entry name" value="PHYTOCHROME"/>
</dbReference>
<dbReference type="Gene3D" id="3.30.450.40">
    <property type="match status" value="1"/>
</dbReference>
<evidence type="ECO:0000259" key="14">
    <source>
        <dbReference type="PROSITE" id="PS50110"/>
    </source>
</evidence>
<comment type="catalytic activity">
    <reaction evidence="1">
        <text>ATP + protein L-histidine = ADP + protein N-phospho-L-histidine.</text>
        <dbReference type="EC" id="2.7.13.3"/>
    </reaction>
</comment>
<organism evidence="15 16">
    <name type="scientific">Methylobacterium goesingense</name>
    <dbReference type="NCBI Taxonomy" id="243690"/>
    <lineage>
        <taxon>Bacteria</taxon>
        <taxon>Pseudomonadati</taxon>
        <taxon>Pseudomonadota</taxon>
        <taxon>Alphaproteobacteria</taxon>
        <taxon>Hyphomicrobiales</taxon>
        <taxon>Methylobacteriaceae</taxon>
        <taxon>Methylobacterium</taxon>
    </lineage>
</organism>
<dbReference type="Gene3D" id="3.30.450.20">
    <property type="entry name" value="PAS domain"/>
    <property type="match status" value="1"/>
</dbReference>
<sequence length="851" mass="92102">MTDHPARPETVDLSSCDREPIHILGAVQPFGFLIAVSSDWIVVRASENAPRWLGHAAADLLGLPLSDLLDAETIHLIRGHLQALRGPDAIDRIFGTPLLPGGPPFDIALHVSGGSIVIEAEPSVSEHLNAGNLVRSMVGRIQQTLGFDLFCREAVRQMRALTGFDRVMIYRFDPDGSGVVIAESARSSLDPYLGLHYPASDIPKQARVLYERNWLRIIADVNAPHIAVIPQRDPEGQPLDLSMSTLRTVSPIHLEYLRNMGVAASLSVSILRNGRLWGLFACHHAEPRHISLERRTGAELFGQMFSLILESREREAEAAYEASSRTLHDRLMGALASGGTSLENITSFLDDIAGIVTCDGIGVWVNGQVTLQGATPTAEEFTGLVRFLNRTATSRAFATHAIGDVHPPAADYTERAAGLLAVPISRAPRDFLVFFRREIARTVTWAGNPSKPATLGPNGLRLTPRKSFEAWTEVVRGQSAPWSAAELRIAEALRITLLEVILRLTDSAEKERKSSQERQELLIAELNHRVRNILNLIRGIVAQSRSGADSVEEFAGVVGARIQALARAHDQITTTNWGPGSLHDLIALEMEAYLGERAERVVLDGIDVLLEPQAFSTLALVIHELTTNSAKYGALSEPAGRVDVAWRRDPSDALVIDWNESGGPAVVPPTRRGFGTTLIERSIPYELKGEADISYELTGVRGRFVVPARYVRAAPAAPAPVPRESVHSLEAKALSGAVLLVEDNMIIALEAEDILATLGARAVDMAASVHDAMRLIEAATPSFALLDVNLGSETSLPVARRLSALGVPFAFATGYGESFRIPPELGAVTMVKKPYTADTLRRALAAGAVAA</sequence>
<evidence type="ECO:0000256" key="3">
    <source>
        <dbReference type="ARBA" id="ARBA00022543"/>
    </source>
</evidence>
<feature type="domain" description="Response regulatory" evidence="14">
    <location>
        <begin position="737"/>
        <end position="848"/>
    </location>
</feature>
<evidence type="ECO:0000313" key="15">
    <source>
        <dbReference type="EMBL" id="MET3692145.1"/>
    </source>
</evidence>
<accession>A0ABV2L5X2</accession>
<dbReference type="SUPFAM" id="SSF55785">
    <property type="entry name" value="PYP-like sensor domain (PAS domain)"/>
    <property type="match status" value="1"/>
</dbReference>
<gene>
    <name evidence="15" type="ORF">ABID43_001676</name>
</gene>
<keyword evidence="6" id="KW-0808">Transferase</keyword>
<dbReference type="InterPro" id="IPR011006">
    <property type="entry name" value="CheY-like_superfamily"/>
</dbReference>
<evidence type="ECO:0000256" key="6">
    <source>
        <dbReference type="ARBA" id="ARBA00022679"/>
    </source>
</evidence>
<feature type="modified residue" description="4-aspartylphosphate" evidence="12">
    <location>
        <position position="787"/>
    </location>
</feature>
<keyword evidence="7" id="KW-0547">Nucleotide-binding</keyword>
<protein>
    <recommendedName>
        <fullName evidence="2">histidine kinase</fullName>
        <ecNumber evidence="2">2.7.13.3</ecNumber>
    </recommendedName>
</protein>
<dbReference type="InterPro" id="IPR001789">
    <property type="entry name" value="Sig_transdc_resp-reg_receiver"/>
</dbReference>
<dbReference type="Pfam" id="PF01590">
    <property type="entry name" value="GAF"/>
    <property type="match status" value="1"/>
</dbReference>
<dbReference type="InterPro" id="IPR011102">
    <property type="entry name" value="Sig_transdc_His_kinase_HWE"/>
</dbReference>
<comment type="caution">
    <text evidence="15">The sequence shown here is derived from an EMBL/GenBank/DDBJ whole genome shotgun (WGS) entry which is preliminary data.</text>
</comment>
<reference evidence="15 16" key="1">
    <citation type="submission" date="2024-06" db="EMBL/GenBank/DDBJ databases">
        <title>Genomic Encyclopedia of Type Strains, Phase IV (KMG-IV): sequencing the most valuable type-strain genomes for metagenomic binning, comparative biology and taxonomic classification.</title>
        <authorList>
            <person name="Goeker M."/>
        </authorList>
    </citation>
    <scope>NUCLEOTIDE SEQUENCE [LARGE SCALE GENOMIC DNA]</scope>
    <source>
        <strain evidence="15 16">DSM 21331</strain>
    </source>
</reference>
<dbReference type="PANTHER" id="PTHR41523:SF8">
    <property type="entry name" value="ETHYLENE RESPONSE SENSOR PROTEIN"/>
    <property type="match status" value="1"/>
</dbReference>
<dbReference type="InterPro" id="IPR029016">
    <property type="entry name" value="GAF-like_dom_sf"/>
</dbReference>
<keyword evidence="4 12" id="KW-0597">Phosphoprotein</keyword>
<keyword evidence="5" id="KW-0716">Sensory transduction</keyword>
<dbReference type="PIRSF" id="PIRSF036397">
    <property type="entry name" value="Bactrphtchrm_rec"/>
    <property type="match status" value="1"/>
</dbReference>
<dbReference type="InterPro" id="IPR043150">
    <property type="entry name" value="Phytochrome_PHY_sf"/>
</dbReference>
<keyword evidence="8" id="KW-0418">Kinase</keyword>
<dbReference type="SUPFAM" id="SSF52172">
    <property type="entry name" value="CheY-like"/>
    <property type="match status" value="1"/>
</dbReference>
<evidence type="ECO:0000256" key="2">
    <source>
        <dbReference type="ARBA" id="ARBA00012438"/>
    </source>
</evidence>
<keyword evidence="11" id="KW-0675">Receptor</keyword>
<dbReference type="InterPro" id="IPR035965">
    <property type="entry name" value="PAS-like_dom_sf"/>
</dbReference>
<feature type="domain" description="Phytochrome chromophore attachment site" evidence="13">
    <location>
        <begin position="146"/>
        <end position="303"/>
    </location>
</feature>
<dbReference type="PANTHER" id="PTHR41523">
    <property type="entry name" value="TWO-COMPONENT SYSTEM SENSOR PROTEIN"/>
    <property type="match status" value="1"/>
</dbReference>
<dbReference type="SMART" id="SM00448">
    <property type="entry name" value="REC"/>
    <property type="match status" value="1"/>
</dbReference>
<evidence type="ECO:0000256" key="5">
    <source>
        <dbReference type="ARBA" id="ARBA00022606"/>
    </source>
</evidence>
<dbReference type="InterPro" id="IPR009219">
    <property type="entry name" value="Bactrphtchr_CheY"/>
</dbReference>
<dbReference type="Gene3D" id="3.30.450.270">
    <property type="match status" value="1"/>
</dbReference>
<dbReference type="InterPro" id="IPR036890">
    <property type="entry name" value="HATPase_C_sf"/>
</dbReference>
<keyword evidence="10" id="KW-0157">Chromophore</keyword>
<keyword evidence="16" id="KW-1185">Reference proteome</keyword>